<sequence length="305" mass="32689">MTEKNHRRITMENLTEFVRTGRIIVDALTKKRVGNGLSTEEAARQSGVAEEQLRRLESGDLEFLPPVYVIALLRKYALALGTFDTALFKELKQAAGIPAPIAQQQNLEKSPGKGRILSVGPKAIAAAGIAAVLIISALFLSRTYRSPAETPPGETPTAAGGYSSAPAPAADEGPAGAERPEQESKQAGAHAATAHTGCFTLSINKEKRQPNGRLARIPAGTSSIIYFSDIHRPSGKPLYHEWSFNGKQVDKIAVGRPSGPRWRSWSRKTVGKEGNGVWRVRVREGDGVVLRADSILSGKPPAAAE</sequence>
<dbReference type="GO" id="GO:0003677">
    <property type="term" value="F:DNA binding"/>
    <property type="evidence" value="ECO:0007669"/>
    <property type="project" value="InterPro"/>
</dbReference>
<gene>
    <name evidence="4" type="ordered locus">Plut_0618</name>
</gene>
<accession>Q3B580</accession>
<dbReference type="InterPro" id="IPR010982">
    <property type="entry name" value="Lambda_DNA-bd_dom_sf"/>
</dbReference>
<dbReference type="Pfam" id="PF11141">
    <property type="entry name" value="DUF2914"/>
    <property type="match status" value="1"/>
</dbReference>
<feature type="transmembrane region" description="Helical" evidence="2">
    <location>
        <begin position="123"/>
        <end position="141"/>
    </location>
</feature>
<evidence type="ECO:0000313" key="5">
    <source>
        <dbReference type="Proteomes" id="UP000002709"/>
    </source>
</evidence>
<dbReference type="AlphaFoldDB" id="Q3B580"/>
<evidence type="ECO:0000256" key="1">
    <source>
        <dbReference type="SAM" id="MobiDB-lite"/>
    </source>
</evidence>
<dbReference type="RefSeq" id="WP_011357376.1">
    <property type="nucleotide sequence ID" value="NC_007512.1"/>
</dbReference>
<dbReference type="STRING" id="319225.Plut_0618"/>
<keyword evidence="2" id="KW-1133">Transmembrane helix</keyword>
<keyword evidence="2" id="KW-0812">Transmembrane</keyword>
<feature type="domain" description="DUF2914" evidence="3">
    <location>
        <begin position="237"/>
        <end position="291"/>
    </location>
</feature>
<feature type="compositionally biased region" description="Low complexity" evidence="1">
    <location>
        <begin position="155"/>
        <end position="177"/>
    </location>
</feature>
<evidence type="ECO:0000256" key="2">
    <source>
        <dbReference type="SAM" id="Phobius"/>
    </source>
</evidence>
<feature type="region of interest" description="Disordered" evidence="1">
    <location>
        <begin position="147"/>
        <end position="191"/>
    </location>
</feature>
<reference evidence="5" key="1">
    <citation type="submission" date="2005-08" db="EMBL/GenBank/DDBJ databases">
        <title>Complete sequence of Pelodictyon luteolum DSM 273.</title>
        <authorList>
            <consortium name="US DOE Joint Genome Institute"/>
            <person name="Copeland A."/>
            <person name="Lucas S."/>
            <person name="Lapidus A."/>
            <person name="Barry K."/>
            <person name="Detter J.C."/>
            <person name="Glavina T."/>
            <person name="Hammon N."/>
            <person name="Israni S."/>
            <person name="Pitluck S."/>
            <person name="Bryant D."/>
            <person name="Schmutz J."/>
            <person name="Larimer F."/>
            <person name="Land M."/>
            <person name="Kyrpides N."/>
            <person name="Ivanova N."/>
            <person name="Richardson P."/>
        </authorList>
    </citation>
    <scope>NUCLEOTIDE SEQUENCE [LARGE SCALE GENOMIC DNA]</scope>
    <source>
        <strain evidence="5">DSM 273 / BCRC 81028 / 2530</strain>
    </source>
</reference>
<evidence type="ECO:0000313" key="4">
    <source>
        <dbReference type="EMBL" id="ABB23501.1"/>
    </source>
</evidence>
<dbReference type="HOGENOM" id="CLU_854904_0_0_10"/>
<dbReference type="Proteomes" id="UP000002709">
    <property type="component" value="Chromosome"/>
</dbReference>
<dbReference type="Gene3D" id="1.10.260.40">
    <property type="entry name" value="lambda repressor-like DNA-binding domains"/>
    <property type="match status" value="1"/>
</dbReference>
<protein>
    <recommendedName>
        <fullName evidence="3">DUF2914 domain-containing protein</fullName>
    </recommendedName>
</protein>
<dbReference type="OrthoDB" id="598111at2"/>
<proteinExistence type="predicted"/>
<dbReference type="eggNOG" id="COG1426">
    <property type="taxonomic scope" value="Bacteria"/>
</dbReference>
<dbReference type="Pfam" id="PF13413">
    <property type="entry name" value="HTH_25"/>
    <property type="match status" value="1"/>
</dbReference>
<keyword evidence="5" id="KW-1185">Reference proteome</keyword>
<dbReference type="EMBL" id="CP000096">
    <property type="protein sequence ID" value="ABB23501.1"/>
    <property type="molecule type" value="Genomic_DNA"/>
</dbReference>
<evidence type="ECO:0000259" key="3">
    <source>
        <dbReference type="Pfam" id="PF11141"/>
    </source>
</evidence>
<keyword evidence="2" id="KW-0472">Membrane</keyword>
<dbReference type="KEGG" id="plt:Plut_0618"/>
<name>Q3B580_CHLL3</name>
<dbReference type="InterPro" id="IPR001387">
    <property type="entry name" value="Cro/C1-type_HTH"/>
</dbReference>
<dbReference type="CDD" id="cd00093">
    <property type="entry name" value="HTH_XRE"/>
    <property type="match status" value="1"/>
</dbReference>
<organism evidence="4 5">
    <name type="scientific">Chlorobium luteolum (strain DSM 273 / BCRC 81028 / 2530)</name>
    <name type="common">Pelodictyon luteolum</name>
    <dbReference type="NCBI Taxonomy" id="319225"/>
    <lineage>
        <taxon>Bacteria</taxon>
        <taxon>Pseudomonadati</taxon>
        <taxon>Chlorobiota</taxon>
        <taxon>Chlorobiia</taxon>
        <taxon>Chlorobiales</taxon>
        <taxon>Chlorobiaceae</taxon>
        <taxon>Chlorobium/Pelodictyon group</taxon>
        <taxon>Pelodictyon</taxon>
    </lineage>
</organism>
<dbReference type="InterPro" id="IPR022606">
    <property type="entry name" value="DUF2914"/>
</dbReference>